<evidence type="ECO:0000313" key="4">
    <source>
        <dbReference type="Proteomes" id="UP000628017"/>
    </source>
</evidence>
<dbReference type="SUPFAM" id="SSF54637">
    <property type="entry name" value="Thioesterase/thiol ester dehydrase-isomerase"/>
    <property type="match status" value="1"/>
</dbReference>
<dbReference type="PANTHER" id="PTHR31793">
    <property type="entry name" value="4-HYDROXYBENZOYL-COA THIOESTERASE FAMILY MEMBER"/>
    <property type="match status" value="1"/>
</dbReference>
<evidence type="ECO:0000256" key="1">
    <source>
        <dbReference type="ARBA" id="ARBA00005953"/>
    </source>
</evidence>
<organism evidence="3 4">
    <name type="scientific">Neptunicoccus cionae</name>
    <dbReference type="NCBI Taxonomy" id="2035344"/>
    <lineage>
        <taxon>Bacteria</taxon>
        <taxon>Pseudomonadati</taxon>
        <taxon>Pseudomonadota</taxon>
        <taxon>Alphaproteobacteria</taxon>
        <taxon>Rhodobacterales</taxon>
        <taxon>Paracoccaceae</taxon>
        <taxon>Neptunicoccus</taxon>
    </lineage>
</organism>
<keyword evidence="2" id="KW-0378">Hydrolase</keyword>
<dbReference type="AlphaFoldDB" id="A0A916QUY5"/>
<keyword evidence="4" id="KW-1185">Reference proteome</keyword>
<dbReference type="InterPro" id="IPR050563">
    <property type="entry name" value="4-hydroxybenzoyl-CoA_TE"/>
</dbReference>
<dbReference type="EMBL" id="BMKA01000002">
    <property type="protein sequence ID" value="GGA14145.1"/>
    <property type="molecule type" value="Genomic_DNA"/>
</dbReference>
<dbReference type="Gene3D" id="3.10.129.10">
    <property type="entry name" value="Hotdog Thioesterase"/>
    <property type="match status" value="1"/>
</dbReference>
<dbReference type="GO" id="GO:0047617">
    <property type="term" value="F:fatty acyl-CoA hydrolase activity"/>
    <property type="evidence" value="ECO:0007669"/>
    <property type="project" value="TreeGrafter"/>
</dbReference>
<protein>
    <submittedName>
        <fullName evidence="3">Thioesterase</fullName>
    </submittedName>
</protein>
<name>A0A916QUY5_9RHOB</name>
<evidence type="ECO:0000256" key="2">
    <source>
        <dbReference type="ARBA" id="ARBA00022801"/>
    </source>
</evidence>
<sequence>MARIPPSLRSEYSLFRPVQTRWNDNDLYGHMNNAVHYQLFDTAVNGWLIEQGLLTFGAETAFIVAETGCRYHGDLMFPEMIQAGLRIERLGGSSVVWQIGLFREDAQESAADGRFVHVHVTSEGHKPTPIGDDQREKLLPLVMAR</sequence>
<dbReference type="Pfam" id="PF13279">
    <property type="entry name" value="4HBT_2"/>
    <property type="match status" value="1"/>
</dbReference>
<evidence type="ECO:0000313" key="3">
    <source>
        <dbReference type="EMBL" id="GGA14145.1"/>
    </source>
</evidence>
<dbReference type="CDD" id="cd00586">
    <property type="entry name" value="4HBT"/>
    <property type="match status" value="1"/>
</dbReference>
<gene>
    <name evidence="3" type="ORF">GCM10011498_12760</name>
</gene>
<dbReference type="Proteomes" id="UP000628017">
    <property type="component" value="Unassembled WGS sequence"/>
</dbReference>
<dbReference type="InterPro" id="IPR029069">
    <property type="entry name" value="HotDog_dom_sf"/>
</dbReference>
<proteinExistence type="inferred from homology"/>
<accession>A0A916QUY5</accession>
<dbReference type="PANTHER" id="PTHR31793:SF27">
    <property type="entry name" value="NOVEL THIOESTERASE SUPERFAMILY DOMAIN AND SAPOSIN A-TYPE DOMAIN CONTAINING PROTEIN (0610012H03RIK)"/>
    <property type="match status" value="1"/>
</dbReference>
<reference evidence="3" key="2">
    <citation type="submission" date="2020-09" db="EMBL/GenBank/DDBJ databases">
        <authorList>
            <person name="Sun Q."/>
            <person name="Zhou Y."/>
        </authorList>
    </citation>
    <scope>NUCLEOTIDE SEQUENCE</scope>
    <source>
        <strain evidence="3">CGMCC 1.15880</strain>
    </source>
</reference>
<comment type="caution">
    <text evidence="3">The sequence shown here is derived from an EMBL/GenBank/DDBJ whole genome shotgun (WGS) entry which is preliminary data.</text>
</comment>
<reference evidence="3" key="1">
    <citation type="journal article" date="2014" name="Int. J. Syst. Evol. Microbiol.">
        <title>Complete genome sequence of Corynebacterium casei LMG S-19264T (=DSM 44701T), isolated from a smear-ripened cheese.</title>
        <authorList>
            <consortium name="US DOE Joint Genome Institute (JGI-PGF)"/>
            <person name="Walter F."/>
            <person name="Albersmeier A."/>
            <person name="Kalinowski J."/>
            <person name="Ruckert C."/>
        </authorList>
    </citation>
    <scope>NUCLEOTIDE SEQUENCE</scope>
    <source>
        <strain evidence="3">CGMCC 1.15880</strain>
    </source>
</reference>
<dbReference type="RefSeq" id="WP_188672226.1">
    <property type="nucleotide sequence ID" value="NZ_BMKA01000002.1"/>
</dbReference>
<comment type="similarity">
    <text evidence="1">Belongs to the 4-hydroxybenzoyl-CoA thioesterase family.</text>
</comment>